<dbReference type="SUPFAM" id="SSF50998">
    <property type="entry name" value="Quinoprotein alcohol dehydrogenase-like"/>
    <property type="match status" value="1"/>
</dbReference>
<proteinExistence type="predicted"/>
<gene>
    <name evidence="2" type="ORF">OV079_20175</name>
</gene>
<evidence type="ECO:0000313" key="2">
    <source>
        <dbReference type="EMBL" id="MCY1007828.1"/>
    </source>
</evidence>
<dbReference type="InterPro" id="IPR011047">
    <property type="entry name" value="Quinoprotein_ADH-like_sf"/>
</dbReference>
<feature type="domain" description="Pyrrolo-quinoline quinone repeat" evidence="1">
    <location>
        <begin position="56"/>
        <end position="147"/>
    </location>
</feature>
<dbReference type="AlphaFoldDB" id="A0A9X3IZC8"/>
<dbReference type="InterPro" id="IPR002372">
    <property type="entry name" value="PQQ_rpt_dom"/>
</dbReference>
<dbReference type="Pfam" id="PF13360">
    <property type="entry name" value="PQQ_2"/>
    <property type="match status" value="1"/>
</dbReference>
<name>A0A9X3IZC8_9BACT</name>
<keyword evidence="3" id="KW-1185">Reference proteome</keyword>
<organism evidence="2 3">
    <name type="scientific">Nannocystis pusilla</name>
    <dbReference type="NCBI Taxonomy" id="889268"/>
    <lineage>
        <taxon>Bacteria</taxon>
        <taxon>Pseudomonadati</taxon>
        <taxon>Myxococcota</taxon>
        <taxon>Polyangia</taxon>
        <taxon>Nannocystales</taxon>
        <taxon>Nannocystaceae</taxon>
        <taxon>Nannocystis</taxon>
    </lineage>
</organism>
<protein>
    <submittedName>
        <fullName evidence="2">PQQ-binding-like beta-propeller repeat protein</fullName>
    </submittedName>
</protein>
<accession>A0A9X3IZC8</accession>
<dbReference type="EMBL" id="JAPNKE010000002">
    <property type="protein sequence ID" value="MCY1007828.1"/>
    <property type="molecule type" value="Genomic_DNA"/>
</dbReference>
<dbReference type="Proteomes" id="UP001150924">
    <property type="component" value="Unassembled WGS sequence"/>
</dbReference>
<comment type="caution">
    <text evidence="2">The sequence shown here is derived from an EMBL/GenBank/DDBJ whole genome shotgun (WGS) entry which is preliminary data.</text>
</comment>
<dbReference type="Gene3D" id="2.130.10.10">
    <property type="entry name" value="YVTN repeat-like/Quinoprotein amine dehydrogenase"/>
    <property type="match status" value="1"/>
</dbReference>
<dbReference type="RefSeq" id="WP_267770465.1">
    <property type="nucleotide sequence ID" value="NZ_JAPNKE010000002.1"/>
</dbReference>
<sequence length="383" mass="40700">MRGGWSSTLRFVAVERGTSRIRWQIPFANYGSTYEQFVAPRTFVAEIYGQQVDAIVGFGLADGRELWRLRGGEQEPFTRASRTWTDGERGYVRGDRGLLAFDPTTGAILWSGVAVGEGCGVVTGDGALIVEAPGPDGHRRLDPATGAELGRIAGGAARCVWGVDPNDGGAAPAVLEDSRLFAFDVPDRRGKVELRARDAVSGRELWRRDGLEPDVLLADHDAVYVRRAWDILVGLDAATGAPQVEISLAGGFDLSLLAGGGPRGPLLLAVGHTGTTWLLGRGEQPSAREAYTVRGRLVPDGVSRKRVRNVPVWVGDKLVRSDAAGGFSAKGIAYGAIEVAVDETKGPGTPGGSTVRFDAVPVVLNGAGTYDVGDVTLYPWYTE</sequence>
<reference evidence="2" key="1">
    <citation type="submission" date="2022-11" db="EMBL/GenBank/DDBJ databases">
        <title>Minimal conservation of predation-associated metabolite biosynthetic gene clusters underscores biosynthetic potential of Myxococcota including descriptions for ten novel species: Archangium lansinium sp. nov., Myxococcus landrumus sp. nov., Nannocystis bai.</title>
        <authorList>
            <person name="Ahearne A."/>
            <person name="Stevens C."/>
            <person name="Phillips K."/>
        </authorList>
    </citation>
    <scope>NUCLEOTIDE SEQUENCE</scope>
    <source>
        <strain evidence="2">Na p29</strain>
    </source>
</reference>
<dbReference type="InterPro" id="IPR015943">
    <property type="entry name" value="WD40/YVTN_repeat-like_dom_sf"/>
</dbReference>
<evidence type="ECO:0000313" key="3">
    <source>
        <dbReference type="Proteomes" id="UP001150924"/>
    </source>
</evidence>
<evidence type="ECO:0000259" key="1">
    <source>
        <dbReference type="Pfam" id="PF13360"/>
    </source>
</evidence>